<keyword evidence="2" id="KW-0812">Transmembrane</keyword>
<proteinExistence type="predicted"/>
<feature type="coiled-coil region" evidence="1">
    <location>
        <begin position="144"/>
        <end position="171"/>
    </location>
</feature>
<evidence type="ECO:0008006" key="7">
    <source>
        <dbReference type="Google" id="ProtNLM"/>
    </source>
</evidence>
<comment type="caution">
    <text evidence="5">The sequence shown here is derived from an EMBL/GenBank/DDBJ whole genome shotgun (WGS) entry which is preliminary data.</text>
</comment>
<keyword evidence="1" id="KW-0175">Coiled coil</keyword>
<dbReference type="AlphaFoldDB" id="A0AAP2LSZ6"/>
<keyword evidence="3" id="KW-0732">Signal</keyword>
<dbReference type="EMBL" id="JAIWYE010000037">
    <property type="protein sequence ID" value="MCA4706295.1"/>
    <property type="molecule type" value="Genomic_DNA"/>
</dbReference>
<gene>
    <name evidence="5" type="ORF">LD004_22085</name>
    <name evidence="4" type="ORF">LDZ35_07100</name>
</gene>
<dbReference type="Proteomes" id="UP001197958">
    <property type="component" value="Unassembled WGS sequence"/>
</dbReference>
<name>A0AAP2LSZ6_9BACE</name>
<dbReference type="RefSeq" id="WP_008021309.1">
    <property type="nucleotide sequence ID" value="NZ_BAABZH010000001.1"/>
</dbReference>
<evidence type="ECO:0000313" key="6">
    <source>
        <dbReference type="Proteomes" id="UP001198461"/>
    </source>
</evidence>
<protein>
    <recommendedName>
        <fullName evidence="7">Lipoprotein</fullName>
    </recommendedName>
</protein>
<feature type="signal peptide" evidence="3">
    <location>
        <begin position="1"/>
        <end position="21"/>
    </location>
</feature>
<keyword evidence="2" id="KW-1133">Transmembrane helix</keyword>
<sequence length="295" mass="33963">MKIYVISFLFSFCLCIMGCKANQTSSNSDKTSSSQIAALVNEMDSLKAQIKMANKNIETFDLQIEKQNTVIENLKENQNEKLEIHYWWLIGVIIVSIIVSTLISMFIIKRVRYIVEDDIERLHEAMRRNNNDELKNGNKKYAKIESIEVNMVQLQNELDRLTNELNTAKLVHSQNETTKETSKPLTPREIKPNKEGYFGMVKGKGFFNDVYNSNQDECRFKVCFNSTETEAEFEPVNLNRIRSIDGIEKAVDYIDDEVSLSDASSFYVIEKGKVNKNKDSGTWDIKSPVKIKLKK</sequence>
<evidence type="ECO:0000256" key="1">
    <source>
        <dbReference type="SAM" id="Coils"/>
    </source>
</evidence>
<evidence type="ECO:0000256" key="3">
    <source>
        <dbReference type="SAM" id="SignalP"/>
    </source>
</evidence>
<feature type="coiled-coil region" evidence="1">
    <location>
        <begin position="36"/>
        <end position="77"/>
    </location>
</feature>
<keyword evidence="2" id="KW-0472">Membrane</keyword>
<organism evidence="5 6">
    <name type="scientific">Bacteroides xylanisolvens</name>
    <dbReference type="NCBI Taxonomy" id="371601"/>
    <lineage>
        <taxon>Bacteria</taxon>
        <taxon>Pseudomonadati</taxon>
        <taxon>Bacteroidota</taxon>
        <taxon>Bacteroidia</taxon>
        <taxon>Bacteroidales</taxon>
        <taxon>Bacteroidaceae</taxon>
        <taxon>Bacteroides</taxon>
    </lineage>
</organism>
<dbReference type="EMBL" id="JAIWWW010000016">
    <property type="protein sequence ID" value="MCA4522974.1"/>
    <property type="molecule type" value="Genomic_DNA"/>
</dbReference>
<accession>A0AAP2LSZ6</accession>
<evidence type="ECO:0000313" key="4">
    <source>
        <dbReference type="EMBL" id="MCA4522974.1"/>
    </source>
</evidence>
<evidence type="ECO:0000256" key="2">
    <source>
        <dbReference type="SAM" id="Phobius"/>
    </source>
</evidence>
<reference evidence="5" key="1">
    <citation type="submission" date="2023-08" db="EMBL/GenBank/DDBJ databases">
        <title>Mucin Metabolism Genes Underlie the Key Renovations of Bacteroides xylanisolvens Genomes in Captive Great Apes.</title>
        <authorList>
            <person name="Nishida A.H."/>
        </authorList>
    </citation>
    <scope>NUCLEOTIDE SEQUENCE</scope>
    <source>
        <strain evidence="5">P13.H9</strain>
        <strain evidence="4">P19.10B</strain>
    </source>
</reference>
<dbReference type="Proteomes" id="UP001198461">
    <property type="component" value="Unassembled WGS sequence"/>
</dbReference>
<evidence type="ECO:0000313" key="5">
    <source>
        <dbReference type="EMBL" id="MCA4706295.1"/>
    </source>
</evidence>
<feature type="chain" id="PRO_5042796580" description="Lipoprotein" evidence="3">
    <location>
        <begin position="22"/>
        <end position="295"/>
    </location>
</feature>
<feature type="transmembrane region" description="Helical" evidence="2">
    <location>
        <begin position="86"/>
        <end position="108"/>
    </location>
</feature>